<gene>
    <name evidence="2" type="ORF">LTRI10_LOCUS35027</name>
</gene>
<evidence type="ECO:0000313" key="2">
    <source>
        <dbReference type="EMBL" id="CAL1394530.1"/>
    </source>
</evidence>
<protein>
    <submittedName>
        <fullName evidence="2">Uncharacterized protein</fullName>
    </submittedName>
</protein>
<feature type="compositionally biased region" description="Basic and acidic residues" evidence="1">
    <location>
        <begin position="99"/>
        <end position="108"/>
    </location>
</feature>
<sequence>MTTTPLLVADNLGQSSSFTSWVRTLLGSQTPGLRDWFLFELEPGRRKPAGGRGTWHRRHDNGELRGHDWAGGGQSGPVQASPSSDEGLPFHPLSIHSIDNMRKGFSDK</sequence>
<name>A0AAV2F8K1_9ROSI</name>
<proteinExistence type="predicted"/>
<dbReference type="Proteomes" id="UP001497516">
    <property type="component" value="Chromosome 6"/>
</dbReference>
<reference evidence="2 3" key="1">
    <citation type="submission" date="2024-04" db="EMBL/GenBank/DDBJ databases">
        <authorList>
            <person name="Fracassetti M."/>
        </authorList>
    </citation>
    <scope>NUCLEOTIDE SEQUENCE [LARGE SCALE GENOMIC DNA]</scope>
</reference>
<dbReference type="AlphaFoldDB" id="A0AAV2F8K1"/>
<feature type="compositionally biased region" description="Basic residues" evidence="1">
    <location>
        <begin position="46"/>
        <end position="59"/>
    </location>
</feature>
<feature type="region of interest" description="Disordered" evidence="1">
    <location>
        <begin position="44"/>
        <end position="108"/>
    </location>
</feature>
<keyword evidence="3" id="KW-1185">Reference proteome</keyword>
<organism evidence="2 3">
    <name type="scientific">Linum trigynum</name>
    <dbReference type="NCBI Taxonomy" id="586398"/>
    <lineage>
        <taxon>Eukaryota</taxon>
        <taxon>Viridiplantae</taxon>
        <taxon>Streptophyta</taxon>
        <taxon>Embryophyta</taxon>
        <taxon>Tracheophyta</taxon>
        <taxon>Spermatophyta</taxon>
        <taxon>Magnoliopsida</taxon>
        <taxon>eudicotyledons</taxon>
        <taxon>Gunneridae</taxon>
        <taxon>Pentapetalae</taxon>
        <taxon>rosids</taxon>
        <taxon>fabids</taxon>
        <taxon>Malpighiales</taxon>
        <taxon>Linaceae</taxon>
        <taxon>Linum</taxon>
    </lineage>
</organism>
<accession>A0AAV2F8K1</accession>
<dbReference type="EMBL" id="OZ034819">
    <property type="protein sequence ID" value="CAL1394530.1"/>
    <property type="molecule type" value="Genomic_DNA"/>
</dbReference>
<evidence type="ECO:0000256" key="1">
    <source>
        <dbReference type="SAM" id="MobiDB-lite"/>
    </source>
</evidence>
<evidence type="ECO:0000313" key="3">
    <source>
        <dbReference type="Proteomes" id="UP001497516"/>
    </source>
</evidence>